<dbReference type="EC" id="4.6.1.1" evidence="4"/>
<dbReference type="SUPFAM" id="SSF55073">
    <property type="entry name" value="Nucleotide cyclase"/>
    <property type="match status" value="1"/>
</dbReference>
<evidence type="ECO:0000256" key="1">
    <source>
        <dbReference type="ARBA" id="ARBA00001593"/>
    </source>
</evidence>
<dbReference type="Gene3D" id="3.30.70.1230">
    <property type="entry name" value="Nucleotide cyclase"/>
    <property type="match status" value="1"/>
</dbReference>
<evidence type="ECO:0000313" key="15">
    <source>
        <dbReference type="Proteomes" id="UP001152803"/>
    </source>
</evidence>
<name>A0A9Q1DWD4_CONCO</name>
<dbReference type="GO" id="GO:0005886">
    <property type="term" value="C:plasma membrane"/>
    <property type="evidence" value="ECO:0007669"/>
    <property type="project" value="TreeGrafter"/>
</dbReference>
<reference evidence="14" key="1">
    <citation type="journal article" date="2023" name="Science">
        <title>Genome structures resolve the early diversification of teleost fishes.</title>
        <authorList>
            <person name="Parey E."/>
            <person name="Louis A."/>
            <person name="Montfort J."/>
            <person name="Bouchez O."/>
            <person name="Roques C."/>
            <person name="Iampietro C."/>
            <person name="Lluch J."/>
            <person name="Castinel A."/>
            <person name="Donnadieu C."/>
            <person name="Desvignes T."/>
            <person name="Floi Bucao C."/>
            <person name="Jouanno E."/>
            <person name="Wen M."/>
            <person name="Mejri S."/>
            <person name="Dirks R."/>
            <person name="Jansen H."/>
            <person name="Henkel C."/>
            <person name="Chen W.J."/>
            <person name="Zahm M."/>
            <person name="Cabau C."/>
            <person name="Klopp C."/>
            <person name="Thompson A.W."/>
            <person name="Robinson-Rechavi M."/>
            <person name="Braasch I."/>
            <person name="Lecointre G."/>
            <person name="Bobe J."/>
            <person name="Postlethwait J.H."/>
            <person name="Berthelot C."/>
            <person name="Roest Crollius H."/>
            <person name="Guiguen Y."/>
        </authorList>
    </citation>
    <scope>NUCLEOTIDE SEQUENCE</scope>
    <source>
        <strain evidence="14">Concon-B</strain>
    </source>
</reference>
<keyword evidence="6" id="KW-0479">Metal-binding</keyword>
<evidence type="ECO:0000256" key="12">
    <source>
        <dbReference type="ARBA" id="ARBA00023239"/>
    </source>
</evidence>
<protein>
    <recommendedName>
        <fullName evidence="4">adenylate cyclase</fullName>
        <ecNumber evidence="4">4.6.1.1</ecNumber>
    </recommendedName>
</protein>
<dbReference type="GO" id="GO:0007189">
    <property type="term" value="P:adenylate cyclase-activating G protein-coupled receptor signaling pathway"/>
    <property type="evidence" value="ECO:0007669"/>
    <property type="project" value="TreeGrafter"/>
</dbReference>
<feature type="domain" description="Guanylate cyclase" evidence="13">
    <location>
        <begin position="312"/>
        <end position="349"/>
    </location>
</feature>
<evidence type="ECO:0000313" key="14">
    <source>
        <dbReference type="EMBL" id="KAJ8283060.1"/>
    </source>
</evidence>
<dbReference type="InterPro" id="IPR032628">
    <property type="entry name" value="AC_N"/>
</dbReference>
<dbReference type="Pfam" id="PF16214">
    <property type="entry name" value="AC_N"/>
    <property type="match status" value="1"/>
</dbReference>
<sequence length="352" mass="39358">MSSRLPRVTAGPAAAPVCGARRGHRLRIRPPQGTPVRTLLCHARPCRHAGWRRSCVPPARDLVSNVLLFSCTNMLVSNVLLFSCTNMVGVCTHYPAEGSQRQAFQETRECIQARLHSQRENQQQERLLLSVLPRHVAMEMKADINAKQEDMMFHKIYIQKHDNVREPRIRGAVVSLEVSERTVFILCRQRPFSSRRDCQHCGSRLSVRPSVRLSVCVSDVFSWSPSRGHALWQRWQCIVARPLQACAYPGELPVEEATLRPCRQTSLLCSQSSGCPVLTQRPVTLGSFELWSVTAAPDSPRGEAAWNTSPSLILFADIEGFTSLASQCTAQELVMTLNELFARFDKLAAPGC</sequence>
<accession>A0A9Q1DWD4</accession>
<evidence type="ECO:0000256" key="8">
    <source>
        <dbReference type="ARBA" id="ARBA00022840"/>
    </source>
</evidence>
<evidence type="ECO:0000256" key="5">
    <source>
        <dbReference type="ARBA" id="ARBA00022692"/>
    </source>
</evidence>
<dbReference type="GO" id="GO:0035556">
    <property type="term" value="P:intracellular signal transduction"/>
    <property type="evidence" value="ECO:0007669"/>
    <property type="project" value="InterPro"/>
</dbReference>
<evidence type="ECO:0000256" key="6">
    <source>
        <dbReference type="ARBA" id="ARBA00022723"/>
    </source>
</evidence>
<comment type="caution">
    <text evidence="14">The sequence shown here is derived from an EMBL/GenBank/DDBJ whole genome shotgun (WGS) entry which is preliminary data.</text>
</comment>
<evidence type="ECO:0000256" key="10">
    <source>
        <dbReference type="ARBA" id="ARBA00022989"/>
    </source>
</evidence>
<dbReference type="Pfam" id="PF00211">
    <property type="entry name" value="Guanylate_cyc"/>
    <property type="match status" value="1"/>
</dbReference>
<dbReference type="PANTHER" id="PTHR45627:SF7">
    <property type="entry name" value="ADENYLATE CYCLASE TYPE 5"/>
    <property type="match status" value="1"/>
</dbReference>
<dbReference type="EMBL" id="JAFJMO010000003">
    <property type="protein sequence ID" value="KAJ8283060.1"/>
    <property type="molecule type" value="Genomic_DNA"/>
</dbReference>
<comment type="catalytic activity">
    <reaction evidence="1">
        <text>ATP = 3',5'-cyclic AMP + diphosphate</text>
        <dbReference type="Rhea" id="RHEA:15389"/>
        <dbReference type="ChEBI" id="CHEBI:30616"/>
        <dbReference type="ChEBI" id="CHEBI:33019"/>
        <dbReference type="ChEBI" id="CHEBI:58165"/>
        <dbReference type="EC" id="4.6.1.1"/>
    </reaction>
</comment>
<proteinExistence type="predicted"/>
<dbReference type="AlphaFoldDB" id="A0A9Q1DWD4"/>
<keyword evidence="11" id="KW-0472">Membrane</keyword>
<dbReference type="InterPro" id="IPR001054">
    <property type="entry name" value="A/G_cyclase"/>
</dbReference>
<dbReference type="GO" id="GO:0004016">
    <property type="term" value="F:adenylate cyclase activity"/>
    <property type="evidence" value="ECO:0007669"/>
    <property type="project" value="UniProtKB-EC"/>
</dbReference>
<gene>
    <name evidence="14" type="ORF">COCON_G00055790</name>
</gene>
<dbReference type="PROSITE" id="PS50125">
    <property type="entry name" value="GUANYLATE_CYCLASE_2"/>
    <property type="match status" value="1"/>
</dbReference>
<evidence type="ECO:0000259" key="13">
    <source>
        <dbReference type="PROSITE" id="PS50125"/>
    </source>
</evidence>
<dbReference type="Proteomes" id="UP001152803">
    <property type="component" value="Unassembled WGS sequence"/>
</dbReference>
<evidence type="ECO:0000256" key="4">
    <source>
        <dbReference type="ARBA" id="ARBA00012201"/>
    </source>
</evidence>
<comment type="subcellular location">
    <subcellularLocation>
        <location evidence="3">Membrane</location>
        <topology evidence="3">Multi-pass membrane protein</topology>
    </subcellularLocation>
</comment>
<keyword evidence="9" id="KW-0460">Magnesium</keyword>
<keyword evidence="7" id="KW-0547">Nucleotide-binding</keyword>
<keyword evidence="15" id="KW-1185">Reference proteome</keyword>
<evidence type="ECO:0000256" key="11">
    <source>
        <dbReference type="ARBA" id="ARBA00023136"/>
    </source>
</evidence>
<keyword evidence="8" id="KW-0067">ATP-binding</keyword>
<dbReference type="PANTHER" id="PTHR45627">
    <property type="entry name" value="ADENYLATE CYCLASE TYPE 1"/>
    <property type="match status" value="1"/>
</dbReference>
<dbReference type="GO" id="GO:0046872">
    <property type="term" value="F:metal ion binding"/>
    <property type="evidence" value="ECO:0007669"/>
    <property type="project" value="UniProtKB-KW"/>
</dbReference>
<keyword evidence="12" id="KW-0456">Lyase</keyword>
<evidence type="ECO:0000256" key="7">
    <source>
        <dbReference type="ARBA" id="ARBA00022741"/>
    </source>
</evidence>
<evidence type="ECO:0000256" key="3">
    <source>
        <dbReference type="ARBA" id="ARBA00004141"/>
    </source>
</evidence>
<dbReference type="GO" id="GO:0005524">
    <property type="term" value="F:ATP binding"/>
    <property type="evidence" value="ECO:0007669"/>
    <property type="project" value="UniProtKB-KW"/>
</dbReference>
<organism evidence="14 15">
    <name type="scientific">Conger conger</name>
    <name type="common">Conger eel</name>
    <name type="synonym">Muraena conger</name>
    <dbReference type="NCBI Taxonomy" id="82655"/>
    <lineage>
        <taxon>Eukaryota</taxon>
        <taxon>Metazoa</taxon>
        <taxon>Chordata</taxon>
        <taxon>Craniata</taxon>
        <taxon>Vertebrata</taxon>
        <taxon>Euteleostomi</taxon>
        <taxon>Actinopterygii</taxon>
        <taxon>Neopterygii</taxon>
        <taxon>Teleostei</taxon>
        <taxon>Anguilliformes</taxon>
        <taxon>Congridae</taxon>
        <taxon>Conger</taxon>
    </lineage>
</organism>
<evidence type="ECO:0000256" key="2">
    <source>
        <dbReference type="ARBA" id="ARBA00001936"/>
    </source>
</evidence>
<dbReference type="GO" id="GO:0009190">
    <property type="term" value="P:cyclic nucleotide biosynthetic process"/>
    <property type="evidence" value="ECO:0007669"/>
    <property type="project" value="InterPro"/>
</dbReference>
<keyword evidence="5" id="KW-0812">Transmembrane</keyword>
<dbReference type="InterPro" id="IPR029787">
    <property type="entry name" value="Nucleotide_cyclase"/>
</dbReference>
<evidence type="ECO:0000256" key="9">
    <source>
        <dbReference type="ARBA" id="ARBA00022842"/>
    </source>
</evidence>
<keyword evidence="10" id="KW-1133">Transmembrane helix</keyword>
<comment type="cofactor">
    <cofactor evidence="2">
        <name>Mn(2+)</name>
        <dbReference type="ChEBI" id="CHEBI:29035"/>
    </cofactor>
</comment>
<dbReference type="OrthoDB" id="2107370at2759"/>